<comment type="caution">
    <text evidence="1">The sequence shown here is derived from an EMBL/GenBank/DDBJ whole genome shotgun (WGS) entry which is preliminary data.</text>
</comment>
<sequence length="83" mass="8722">MNIAHTVNGIGLDWSRAGELTDGCERPPADARLSGRGPVDPSRGPFLRPLSCQLSDEAPLPSHRVLPAVTGRLAALGKNKLAV</sequence>
<gene>
    <name evidence="1" type="ORF">DPEC_G00175960</name>
</gene>
<name>A0ACC2GE83_DALPE</name>
<reference evidence="1" key="1">
    <citation type="submission" date="2021-05" db="EMBL/GenBank/DDBJ databases">
        <authorList>
            <person name="Pan Q."/>
            <person name="Jouanno E."/>
            <person name="Zahm M."/>
            <person name="Klopp C."/>
            <person name="Cabau C."/>
            <person name="Louis A."/>
            <person name="Berthelot C."/>
            <person name="Parey E."/>
            <person name="Roest Crollius H."/>
            <person name="Montfort J."/>
            <person name="Robinson-Rechavi M."/>
            <person name="Bouchez O."/>
            <person name="Lampietro C."/>
            <person name="Lopez Roques C."/>
            <person name="Donnadieu C."/>
            <person name="Postlethwait J."/>
            <person name="Bobe J."/>
            <person name="Dillon D."/>
            <person name="Chandos A."/>
            <person name="von Hippel F."/>
            <person name="Guiguen Y."/>
        </authorList>
    </citation>
    <scope>NUCLEOTIDE SEQUENCE</scope>
    <source>
        <strain evidence="1">YG-Jan2019</strain>
    </source>
</reference>
<organism evidence="1 2">
    <name type="scientific">Dallia pectoralis</name>
    <name type="common">Alaska blackfish</name>
    <dbReference type="NCBI Taxonomy" id="75939"/>
    <lineage>
        <taxon>Eukaryota</taxon>
        <taxon>Metazoa</taxon>
        <taxon>Chordata</taxon>
        <taxon>Craniata</taxon>
        <taxon>Vertebrata</taxon>
        <taxon>Euteleostomi</taxon>
        <taxon>Actinopterygii</taxon>
        <taxon>Neopterygii</taxon>
        <taxon>Teleostei</taxon>
        <taxon>Protacanthopterygii</taxon>
        <taxon>Esociformes</taxon>
        <taxon>Umbridae</taxon>
        <taxon>Dallia</taxon>
    </lineage>
</organism>
<accession>A0ACC2GE83</accession>
<keyword evidence="2" id="KW-1185">Reference proteome</keyword>
<evidence type="ECO:0000313" key="2">
    <source>
        <dbReference type="Proteomes" id="UP001157502"/>
    </source>
</evidence>
<evidence type="ECO:0000313" key="1">
    <source>
        <dbReference type="EMBL" id="KAJ8002068.1"/>
    </source>
</evidence>
<proteinExistence type="predicted"/>
<dbReference type="Proteomes" id="UP001157502">
    <property type="component" value="Chromosome 14"/>
</dbReference>
<dbReference type="EMBL" id="CM055741">
    <property type="protein sequence ID" value="KAJ8002068.1"/>
    <property type="molecule type" value="Genomic_DNA"/>
</dbReference>
<protein>
    <submittedName>
        <fullName evidence="1">Uncharacterized protein</fullName>
    </submittedName>
</protein>